<evidence type="ECO:0000313" key="5">
    <source>
        <dbReference type="Proteomes" id="UP000000763"/>
    </source>
</evidence>
<protein>
    <submittedName>
        <fullName evidence="2">Uncharacterized protein</fullName>
    </submittedName>
</protein>
<name>Q6KA88_ORYSJ</name>
<dbReference type="Proteomes" id="UP000007752">
    <property type="component" value="Chromosome 2"/>
</dbReference>
<keyword evidence="1" id="KW-1133">Transmembrane helix</keyword>
<feature type="transmembrane region" description="Helical" evidence="1">
    <location>
        <begin position="290"/>
        <end position="313"/>
    </location>
</feature>
<dbReference type="EMBL" id="AP003996">
    <property type="protein sequence ID" value="BAD19132.1"/>
    <property type="molecule type" value="Genomic_DNA"/>
</dbReference>
<gene>
    <name evidence="2" type="ORF">OJ1112_G06.13</name>
    <name evidence="3" type="ORF">OJ1520_C09.25</name>
    <name evidence="4" type="ORF">OsJ_08806</name>
</gene>
<proteinExistence type="predicted"/>
<reference evidence="3" key="2">
    <citation type="submission" date="2001-08" db="EMBL/GenBank/DDBJ databases">
        <title>Oryza sativa nipponbare(GA3) genomic DNA, chromosome 2, BAC clone:OJ1520_C09.</title>
        <authorList>
            <person name="Sasaki T."/>
            <person name="Matsumoto T."/>
            <person name="Yamamoto K."/>
        </authorList>
    </citation>
    <scope>NUCLEOTIDE SEQUENCE</scope>
</reference>
<keyword evidence="1" id="KW-0472">Membrane</keyword>
<reference evidence="2" key="1">
    <citation type="submission" date="2001-08" db="EMBL/GenBank/DDBJ databases">
        <title>Oryza sativa nipponbare(GA3) genomic DNA, chromosome 2, BAC clone:OJ1112_G06.</title>
        <authorList>
            <person name="Sasaki T."/>
            <person name="Matsumoto T."/>
            <person name="Yamamoto K."/>
        </authorList>
    </citation>
    <scope>NUCLEOTIDE SEQUENCE</scope>
</reference>
<dbReference type="EMBL" id="AP004064">
    <property type="protein sequence ID" value="BAD19247.1"/>
    <property type="molecule type" value="Genomic_DNA"/>
</dbReference>
<organism evidence="2 5">
    <name type="scientific">Oryza sativa subsp. japonica</name>
    <name type="common">Rice</name>
    <dbReference type="NCBI Taxonomy" id="39947"/>
    <lineage>
        <taxon>Eukaryota</taxon>
        <taxon>Viridiplantae</taxon>
        <taxon>Streptophyta</taxon>
        <taxon>Embryophyta</taxon>
        <taxon>Tracheophyta</taxon>
        <taxon>Spermatophyta</taxon>
        <taxon>Magnoliopsida</taxon>
        <taxon>Liliopsida</taxon>
        <taxon>Poales</taxon>
        <taxon>Poaceae</taxon>
        <taxon>BOP clade</taxon>
        <taxon>Oryzoideae</taxon>
        <taxon>Oryzeae</taxon>
        <taxon>Oryzinae</taxon>
        <taxon>Oryza</taxon>
        <taxon>Oryza sativa</taxon>
    </lineage>
</organism>
<keyword evidence="1" id="KW-0812">Transmembrane</keyword>
<dbReference type="Proteomes" id="UP000000763">
    <property type="component" value="Chromosome 2"/>
</dbReference>
<reference evidence="5" key="3">
    <citation type="journal article" date="2005" name="Nature">
        <title>The map-based sequence of the rice genome.</title>
        <authorList>
            <consortium name="International rice genome sequencing project (IRGSP)"/>
            <person name="Matsumoto T."/>
            <person name="Wu J."/>
            <person name="Kanamori H."/>
            <person name="Katayose Y."/>
            <person name="Fujisawa M."/>
            <person name="Namiki N."/>
            <person name="Mizuno H."/>
            <person name="Yamamoto K."/>
            <person name="Antonio B.A."/>
            <person name="Baba T."/>
            <person name="Sakata K."/>
            <person name="Nagamura Y."/>
            <person name="Aoki H."/>
            <person name="Arikawa K."/>
            <person name="Arita K."/>
            <person name="Bito T."/>
            <person name="Chiden Y."/>
            <person name="Fujitsuka N."/>
            <person name="Fukunaka R."/>
            <person name="Hamada M."/>
            <person name="Harada C."/>
            <person name="Hayashi A."/>
            <person name="Hijishita S."/>
            <person name="Honda M."/>
            <person name="Hosokawa S."/>
            <person name="Ichikawa Y."/>
            <person name="Idonuma A."/>
            <person name="Iijima M."/>
            <person name="Ikeda M."/>
            <person name="Ikeno M."/>
            <person name="Ito K."/>
            <person name="Ito S."/>
            <person name="Ito T."/>
            <person name="Ito Y."/>
            <person name="Ito Y."/>
            <person name="Iwabuchi A."/>
            <person name="Kamiya K."/>
            <person name="Karasawa W."/>
            <person name="Kurita K."/>
            <person name="Katagiri S."/>
            <person name="Kikuta A."/>
            <person name="Kobayashi H."/>
            <person name="Kobayashi N."/>
            <person name="Machita K."/>
            <person name="Maehara T."/>
            <person name="Masukawa M."/>
            <person name="Mizubayashi T."/>
            <person name="Mukai Y."/>
            <person name="Nagasaki H."/>
            <person name="Nagata Y."/>
            <person name="Naito S."/>
            <person name="Nakashima M."/>
            <person name="Nakama Y."/>
            <person name="Nakamichi Y."/>
            <person name="Nakamura M."/>
            <person name="Meguro A."/>
            <person name="Negishi M."/>
            <person name="Ohta I."/>
            <person name="Ohta T."/>
            <person name="Okamoto M."/>
            <person name="Ono N."/>
            <person name="Saji S."/>
            <person name="Sakaguchi M."/>
            <person name="Sakai K."/>
            <person name="Shibata M."/>
            <person name="Shimokawa T."/>
            <person name="Song J."/>
            <person name="Takazaki Y."/>
            <person name="Terasawa K."/>
            <person name="Tsugane M."/>
            <person name="Tsuji K."/>
            <person name="Ueda S."/>
            <person name="Waki K."/>
            <person name="Yamagata H."/>
            <person name="Yamamoto M."/>
            <person name="Yamamoto S."/>
            <person name="Yamane H."/>
            <person name="Yoshiki S."/>
            <person name="Yoshihara R."/>
            <person name="Yukawa K."/>
            <person name="Zhong H."/>
            <person name="Yano M."/>
            <person name="Yuan Q."/>
            <person name="Ouyang S."/>
            <person name="Liu J."/>
            <person name="Jones K.M."/>
            <person name="Gansberger K."/>
            <person name="Moffat K."/>
            <person name="Hill J."/>
            <person name="Bera J."/>
            <person name="Fadrosh D."/>
            <person name="Jin S."/>
            <person name="Johri S."/>
            <person name="Kim M."/>
            <person name="Overton L."/>
            <person name="Reardon M."/>
            <person name="Tsitrin T."/>
            <person name="Vuong H."/>
            <person name="Weaver B."/>
            <person name="Ciecko A."/>
            <person name="Tallon L."/>
            <person name="Jackson J."/>
            <person name="Pai G."/>
            <person name="Aken S.V."/>
            <person name="Utterback T."/>
            <person name="Reidmuller S."/>
            <person name="Feldblyum T."/>
            <person name="Hsiao J."/>
            <person name="Zismann V."/>
            <person name="Iobst S."/>
            <person name="de Vazeille A.R."/>
            <person name="Buell C.R."/>
            <person name="Ying K."/>
            <person name="Li Y."/>
            <person name="Lu T."/>
            <person name="Huang Y."/>
            <person name="Zhao Q."/>
            <person name="Feng Q."/>
            <person name="Zhang L."/>
            <person name="Zhu J."/>
            <person name="Weng Q."/>
            <person name="Mu J."/>
            <person name="Lu Y."/>
            <person name="Fan D."/>
            <person name="Liu Y."/>
            <person name="Guan J."/>
            <person name="Zhang Y."/>
            <person name="Yu S."/>
            <person name="Liu X."/>
            <person name="Zhang Y."/>
            <person name="Hong G."/>
            <person name="Han B."/>
            <person name="Choisne N."/>
            <person name="Demange N."/>
            <person name="Orjeda G."/>
            <person name="Samain S."/>
            <person name="Cattolico L."/>
            <person name="Pelletier E."/>
            <person name="Couloux A."/>
            <person name="Segurens B."/>
            <person name="Wincker P."/>
            <person name="D'Hont A."/>
            <person name="Scarpelli C."/>
            <person name="Weissenbach J."/>
            <person name="Salanoubat M."/>
            <person name="Quetier F."/>
            <person name="Yu Y."/>
            <person name="Kim H.R."/>
            <person name="Rambo T."/>
            <person name="Currie J."/>
            <person name="Collura K."/>
            <person name="Luo M."/>
            <person name="Yang T."/>
            <person name="Ammiraju J.S.S."/>
            <person name="Engler F."/>
            <person name="Soderlund C."/>
            <person name="Wing R.A."/>
            <person name="Palmer L.E."/>
            <person name="de la Bastide M."/>
            <person name="Spiegel L."/>
            <person name="Nascimento L."/>
            <person name="Zutavern T."/>
            <person name="O'Shaughnessy A."/>
            <person name="Dike S."/>
            <person name="Dedhia N."/>
            <person name="Preston R."/>
            <person name="Balija V."/>
            <person name="McCombie W.R."/>
            <person name="Chow T."/>
            <person name="Chen H."/>
            <person name="Chung M."/>
            <person name="Chen C."/>
            <person name="Shaw J."/>
            <person name="Wu H."/>
            <person name="Hsiao K."/>
            <person name="Chao Y."/>
            <person name="Chu M."/>
            <person name="Cheng C."/>
            <person name="Hour A."/>
            <person name="Lee P."/>
            <person name="Lin S."/>
            <person name="Lin Y."/>
            <person name="Liou J."/>
            <person name="Liu S."/>
            <person name="Hsing Y."/>
            <person name="Raghuvanshi S."/>
            <person name="Mohanty A."/>
            <person name="Bharti A.K."/>
            <person name="Gaur A."/>
            <person name="Gupta V."/>
            <person name="Kumar D."/>
            <person name="Ravi V."/>
            <person name="Vij S."/>
            <person name="Kapur A."/>
            <person name="Khurana P."/>
            <person name="Khurana P."/>
            <person name="Khurana J.P."/>
            <person name="Tyagi A.K."/>
            <person name="Gaikwad K."/>
            <person name="Singh A."/>
            <person name="Dalal V."/>
            <person name="Srivastava S."/>
            <person name="Dixit A."/>
            <person name="Pal A.K."/>
            <person name="Ghazi I.A."/>
            <person name="Yadav M."/>
            <person name="Pandit A."/>
            <person name="Bhargava A."/>
            <person name="Sureshbabu K."/>
            <person name="Batra K."/>
            <person name="Sharma T.R."/>
            <person name="Mohapatra T."/>
            <person name="Singh N.K."/>
            <person name="Messing J."/>
            <person name="Nelson A.B."/>
            <person name="Fuks G."/>
            <person name="Kavchok S."/>
            <person name="Keizer G."/>
            <person name="Linton E."/>
            <person name="Llaca V."/>
            <person name="Song R."/>
            <person name="Tanyolac B."/>
            <person name="Young S."/>
            <person name="Ho-Il K."/>
            <person name="Hahn J.H."/>
            <person name="Sangsakoo G."/>
            <person name="Vanavichit A."/>
            <person name="de Mattos Luiz.A.T."/>
            <person name="Zimmer P.D."/>
            <person name="Malone G."/>
            <person name="Dellagostin O."/>
            <person name="de Oliveira A.C."/>
            <person name="Bevan M."/>
            <person name="Bancroft I."/>
            <person name="Minx P."/>
            <person name="Cordum H."/>
            <person name="Wilson R."/>
            <person name="Cheng Z."/>
            <person name="Jin W."/>
            <person name="Jiang J."/>
            <person name="Leong S.A."/>
            <person name="Iwama H."/>
            <person name="Gojobori T."/>
            <person name="Itoh T."/>
            <person name="Niimura Y."/>
            <person name="Fujii Y."/>
            <person name="Habara T."/>
            <person name="Sakai H."/>
            <person name="Sato Y."/>
            <person name="Wilson G."/>
            <person name="Kumar K."/>
            <person name="McCouch S."/>
            <person name="Juretic N."/>
            <person name="Hoen D."/>
            <person name="Wright S."/>
            <person name="Bruskiewich R."/>
            <person name="Bureau T."/>
            <person name="Miyao A."/>
            <person name="Hirochika H."/>
            <person name="Nishikawa T."/>
            <person name="Kadowaki K."/>
            <person name="Sugiura M."/>
            <person name="Burr B."/>
            <person name="Sasaki T."/>
        </authorList>
    </citation>
    <scope>NUCLEOTIDE SEQUENCE [LARGE SCALE GENOMIC DNA]</scope>
    <source>
        <strain evidence="5">cv. Nipponbare</strain>
    </source>
</reference>
<accession>Q6K9A3</accession>
<evidence type="ECO:0000256" key="1">
    <source>
        <dbReference type="SAM" id="Phobius"/>
    </source>
</evidence>
<accession>Q6KA88</accession>
<evidence type="ECO:0000313" key="3">
    <source>
        <dbReference type="EMBL" id="BAD19247.1"/>
    </source>
</evidence>
<sequence>MMPTKCSTPVPSCGITKSDAESTPTTLEHVFLATMNPSTPSAASAAAVPPVSLTATKEDEVDMGKVEDKSDKTLHDLCVEIKEMINQMLETCRNSKVEPIVGDDSTGVAVVPCSVTNSVPIALEASQEIVADESDGNNLAREEDCVEKTTEGPGFGEHLTFCLSPKVDVPILDLIANQGMSRFIHKVDLEPWPNPGPCQGNGGMVVKISRYGPPHPRANYKDVCAKQQLEPWADLWLNHGNEGVVVKLLQPWPPPIQAEAKVEVGVLLLFGESHKISLDYRFTKFMSRTIIVSAGLLQILVPGWCIGYALHLSSTFWNSYQHMQLLAYGWSFDDHVLFLPLMLVFWPIHDTWSECLLGYTNEDHDVQKVLICDKNLRGVLIPTELKIPWPPPNLTVQKYGVLAKILLPTGLIKLKVLDNILRAQQWYCSSLGESLEDSTNGFTKLQSVELVQYKVDFASSSLLDIVVLQGDDSLPFLLPGRAVLEYQEFVTHVKMTEQSVSKGETDVPKLCVLKFSLDKFSNYSVGDTMIAVLLTQTCVQLVPSYNQSLSGSKNHYKLLMTQHMSVIANYEMIWWKSELGGGKISLCASWNFWDLCFCCKQMSTEIMAVGLSGVKVWLLFAISELWLQRKQLKLALLEEHIKVLCNSTMLFFLQATIQA</sequence>
<evidence type="ECO:0000313" key="2">
    <source>
        <dbReference type="EMBL" id="BAD19132.1"/>
    </source>
</evidence>
<reference evidence="5" key="5">
    <citation type="journal article" date="2008" name="Nucleic Acids Res.">
        <title>The rice annotation project database (RAP-DB): 2008 update.</title>
        <authorList>
            <consortium name="The rice annotation project (RAP)"/>
        </authorList>
    </citation>
    <scope>GENOME REANNOTATION</scope>
    <source>
        <strain evidence="5">cv. Nipponbare</strain>
    </source>
</reference>
<dbReference type="AlphaFoldDB" id="Q6KA88"/>
<reference evidence="4" key="6">
    <citation type="submission" date="2008-12" db="EMBL/GenBank/DDBJ databases">
        <title>Improved gene annotation of the rice (Oryza sativa) genomes.</title>
        <authorList>
            <person name="Wang J."/>
            <person name="Li R."/>
            <person name="Fan W."/>
            <person name="Huang Q."/>
            <person name="Zhang J."/>
            <person name="Zhou Y."/>
            <person name="Hu Y."/>
            <person name="Zi S."/>
            <person name="Li J."/>
            <person name="Ni P."/>
            <person name="Zheng H."/>
            <person name="Zhang Y."/>
            <person name="Zhao M."/>
            <person name="Hao Q."/>
            <person name="McDermott J."/>
            <person name="Samudrala R."/>
            <person name="Kristiansen K."/>
            <person name="Wong G.K.-S."/>
        </authorList>
    </citation>
    <scope>NUCLEOTIDE SEQUENCE</scope>
</reference>
<reference evidence="4" key="4">
    <citation type="journal article" date="2005" name="PLoS Biol.">
        <title>The genomes of Oryza sativa: a history of duplications.</title>
        <authorList>
            <person name="Yu J."/>
            <person name="Wang J."/>
            <person name="Lin W."/>
            <person name="Li S."/>
            <person name="Li H."/>
            <person name="Zhou J."/>
            <person name="Ni P."/>
            <person name="Dong W."/>
            <person name="Hu S."/>
            <person name="Zeng C."/>
            <person name="Zhang J."/>
            <person name="Zhang Y."/>
            <person name="Li R."/>
            <person name="Xu Z."/>
            <person name="Li S."/>
            <person name="Li X."/>
            <person name="Zheng H."/>
            <person name="Cong L."/>
            <person name="Lin L."/>
            <person name="Yin J."/>
            <person name="Geng J."/>
            <person name="Li G."/>
            <person name="Shi J."/>
            <person name="Liu J."/>
            <person name="Lv H."/>
            <person name="Li J."/>
            <person name="Wang J."/>
            <person name="Deng Y."/>
            <person name="Ran L."/>
            <person name="Shi X."/>
            <person name="Wang X."/>
            <person name="Wu Q."/>
            <person name="Li C."/>
            <person name="Ren X."/>
            <person name="Wang J."/>
            <person name="Wang X."/>
            <person name="Li D."/>
            <person name="Liu D."/>
            <person name="Zhang X."/>
            <person name="Ji Z."/>
            <person name="Zhao W."/>
            <person name="Sun Y."/>
            <person name="Zhang Z."/>
            <person name="Bao J."/>
            <person name="Han Y."/>
            <person name="Dong L."/>
            <person name="Ji J."/>
            <person name="Chen P."/>
            <person name="Wu S."/>
            <person name="Liu J."/>
            <person name="Xiao Y."/>
            <person name="Bu D."/>
            <person name="Tan J."/>
            <person name="Yang L."/>
            <person name="Ye C."/>
            <person name="Zhang J."/>
            <person name="Xu J."/>
            <person name="Zhou Y."/>
            <person name="Yu Y."/>
            <person name="Zhang B."/>
            <person name="Zhuang S."/>
            <person name="Wei H."/>
            <person name="Liu B."/>
            <person name="Lei M."/>
            <person name="Yu H."/>
            <person name="Li Y."/>
            <person name="Xu H."/>
            <person name="Wei S."/>
            <person name="He X."/>
            <person name="Fang L."/>
            <person name="Zhang Z."/>
            <person name="Zhang Y."/>
            <person name="Huang X."/>
            <person name="Su Z."/>
            <person name="Tong W."/>
            <person name="Li J."/>
            <person name="Tong Z."/>
            <person name="Li S."/>
            <person name="Ye J."/>
            <person name="Wang L."/>
            <person name="Fang L."/>
            <person name="Lei T."/>
            <person name="Chen C."/>
            <person name="Chen H."/>
            <person name="Xu Z."/>
            <person name="Li H."/>
            <person name="Huang H."/>
            <person name="Zhang F."/>
            <person name="Xu H."/>
            <person name="Li N."/>
            <person name="Zhao C."/>
            <person name="Li S."/>
            <person name="Dong L."/>
            <person name="Huang Y."/>
            <person name="Li L."/>
            <person name="Xi Y."/>
            <person name="Qi Q."/>
            <person name="Li W."/>
            <person name="Zhang B."/>
            <person name="Hu W."/>
            <person name="Zhang Y."/>
            <person name="Tian X."/>
            <person name="Jiao Y."/>
            <person name="Liang X."/>
            <person name="Jin J."/>
            <person name="Gao L."/>
            <person name="Zheng W."/>
            <person name="Hao B."/>
            <person name="Liu S."/>
            <person name="Wang W."/>
            <person name="Yuan L."/>
            <person name="Cao M."/>
            <person name="McDermott J."/>
            <person name="Samudrala R."/>
            <person name="Wang J."/>
            <person name="Wong G.K."/>
            <person name="Yang H."/>
        </authorList>
    </citation>
    <scope>NUCLEOTIDE SEQUENCE [LARGE SCALE GENOMIC DNA]</scope>
</reference>
<dbReference type="EMBL" id="CM000139">
    <property type="protein sequence ID" value="EAZ25021.1"/>
    <property type="molecule type" value="Genomic_DNA"/>
</dbReference>
<feature type="transmembrane region" description="Helical" evidence="1">
    <location>
        <begin position="325"/>
        <end position="346"/>
    </location>
</feature>
<evidence type="ECO:0000313" key="4">
    <source>
        <dbReference type="EMBL" id="EAZ25021.1"/>
    </source>
</evidence>